<keyword evidence="1" id="KW-1133">Transmembrane helix</keyword>
<protein>
    <submittedName>
        <fullName evidence="2">Uncharacterized protein</fullName>
    </submittedName>
</protein>
<sequence>TGRLHDDLIAGGELDTLRETTGHSDEHSQVGAAIFLVLALAAVAAMIVGAMWYMRTRSHLGRKSSGSVAFANPSYFREVNMENILVPQAGDGATVNNPSPETQAQAGWKYEQLQVPSQSEVPPQ</sequence>
<evidence type="ECO:0000256" key="1">
    <source>
        <dbReference type="SAM" id="Phobius"/>
    </source>
</evidence>
<dbReference type="EMBL" id="GEDC01023139">
    <property type="protein sequence ID" value="JAS14159.1"/>
    <property type="molecule type" value="Transcribed_RNA"/>
</dbReference>
<dbReference type="AlphaFoldDB" id="A0A1B6CL16"/>
<gene>
    <name evidence="2" type="ORF">g.34013</name>
</gene>
<organism evidence="2">
    <name type="scientific">Clastoptera arizonana</name>
    <name type="common">Arizona spittle bug</name>
    <dbReference type="NCBI Taxonomy" id="38151"/>
    <lineage>
        <taxon>Eukaryota</taxon>
        <taxon>Metazoa</taxon>
        <taxon>Ecdysozoa</taxon>
        <taxon>Arthropoda</taxon>
        <taxon>Hexapoda</taxon>
        <taxon>Insecta</taxon>
        <taxon>Pterygota</taxon>
        <taxon>Neoptera</taxon>
        <taxon>Paraneoptera</taxon>
        <taxon>Hemiptera</taxon>
        <taxon>Auchenorrhyncha</taxon>
        <taxon>Cercopoidea</taxon>
        <taxon>Clastopteridae</taxon>
        <taxon>Clastoptera</taxon>
    </lineage>
</organism>
<feature type="non-terminal residue" evidence="2">
    <location>
        <position position="1"/>
    </location>
</feature>
<reference evidence="2" key="1">
    <citation type="submission" date="2015-12" db="EMBL/GenBank/DDBJ databases">
        <title>De novo transcriptome assembly of four potential Pierce s Disease insect vectors from Arizona vineyards.</title>
        <authorList>
            <person name="Tassone E.E."/>
        </authorList>
    </citation>
    <scope>NUCLEOTIDE SEQUENCE</scope>
</reference>
<name>A0A1B6CL16_9HEMI</name>
<accession>A0A1B6CL16</accession>
<keyword evidence="1" id="KW-0812">Transmembrane</keyword>
<feature type="non-terminal residue" evidence="2">
    <location>
        <position position="124"/>
    </location>
</feature>
<proteinExistence type="predicted"/>
<evidence type="ECO:0000313" key="2">
    <source>
        <dbReference type="EMBL" id="JAS14159.1"/>
    </source>
</evidence>
<feature type="transmembrane region" description="Helical" evidence="1">
    <location>
        <begin position="32"/>
        <end position="54"/>
    </location>
</feature>
<keyword evidence="1" id="KW-0472">Membrane</keyword>